<organism evidence="1 2">
    <name type="scientific">Pistacia integerrima</name>
    <dbReference type="NCBI Taxonomy" id="434235"/>
    <lineage>
        <taxon>Eukaryota</taxon>
        <taxon>Viridiplantae</taxon>
        <taxon>Streptophyta</taxon>
        <taxon>Embryophyta</taxon>
        <taxon>Tracheophyta</taxon>
        <taxon>Spermatophyta</taxon>
        <taxon>Magnoliopsida</taxon>
        <taxon>eudicotyledons</taxon>
        <taxon>Gunneridae</taxon>
        <taxon>Pentapetalae</taxon>
        <taxon>rosids</taxon>
        <taxon>malvids</taxon>
        <taxon>Sapindales</taxon>
        <taxon>Anacardiaceae</taxon>
        <taxon>Pistacia</taxon>
    </lineage>
</organism>
<dbReference type="Proteomes" id="UP001163603">
    <property type="component" value="Chromosome 1"/>
</dbReference>
<evidence type="ECO:0000313" key="2">
    <source>
        <dbReference type="Proteomes" id="UP001163603"/>
    </source>
</evidence>
<comment type="caution">
    <text evidence="1">The sequence shown here is derived from an EMBL/GenBank/DDBJ whole genome shotgun (WGS) entry which is preliminary data.</text>
</comment>
<gene>
    <name evidence="1" type="ORF">Pint_01127</name>
</gene>
<accession>A0ACC0ZFA2</accession>
<dbReference type="EMBL" id="CM047736">
    <property type="protein sequence ID" value="KAJ0051851.1"/>
    <property type="molecule type" value="Genomic_DNA"/>
</dbReference>
<sequence length="464" mass="51527">MNFFKSVFSDDTDPQPKPDPESSNTELLPDEHNPDPNTSPKPQPSNRAGSDGWSFGGLIKTLTVKSESVIETYRRDLQEFGTGLRKEIEVAQGSIGTVGTVIDEFGNTVLKGTAQIISNGKDAILAVDHESDSSDNNTNQNNNSGQRKPYSRFDAQVRAIQGDVNTYCEEVDDLDDYNKWKSGFVLDTMNEKIESLFEQNGAMESIYERVVPNTVDHETFWFRYFYRVFKLKQTEDLRASLVKRAMSGLSAEEEEVLSWDVDDEDGEDESQSNVVTKLNPKEIEDVGSKSSGKDVCKEAEVAVKSDLSESKGLGDKKILKEDSLRVGEGEKISESDVDEVGKKSVVESCSEDVVNDKVSMEKNSGLSEDDSGLKSDEKVSLTDKAETEESSKNSDFSVVSSQPSMPEEEDLGWDEIEDLSSIDEKKVTHAGSPNRADLRKRLSVAEEEEDLSWDIEDEDEPVKA</sequence>
<name>A0ACC0ZFA2_9ROSI</name>
<proteinExistence type="predicted"/>
<protein>
    <submittedName>
        <fullName evidence="1">Uncharacterized protein</fullName>
    </submittedName>
</protein>
<evidence type="ECO:0000313" key="1">
    <source>
        <dbReference type="EMBL" id="KAJ0051851.1"/>
    </source>
</evidence>
<reference evidence="2" key="1">
    <citation type="journal article" date="2023" name="G3 (Bethesda)">
        <title>Genome assembly and association tests identify interacting loci associated with vigor, precocity, and sex in interspecific pistachio rootstocks.</title>
        <authorList>
            <person name="Palmer W."/>
            <person name="Jacygrad E."/>
            <person name="Sagayaradj S."/>
            <person name="Cavanaugh K."/>
            <person name="Han R."/>
            <person name="Bertier L."/>
            <person name="Beede B."/>
            <person name="Kafkas S."/>
            <person name="Golino D."/>
            <person name="Preece J."/>
            <person name="Michelmore R."/>
        </authorList>
    </citation>
    <scope>NUCLEOTIDE SEQUENCE [LARGE SCALE GENOMIC DNA]</scope>
</reference>
<keyword evidence="2" id="KW-1185">Reference proteome</keyword>